<dbReference type="PANTHER" id="PTHR24189">
    <property type="entry name" value="MYOTROPHIN"/>
    <property type="match status" value="1"/>
</dbReference>
<dbReference type="Gene3D" id="1.25.40.20">
    <property type="entry name" value="Ankyrin repeat-containing domain"/>
    <property type="match status" value="1"/>
</dbReference>
<dbReference type="RefSeq" id="XP_018699195.1">
    <property type="nucleotide sequence ID" value="XM_018853616.1"/>
</dbReference>
<feature type="repeat" description="ANK" evidence="3">
    <location>
        <begin position="41"/>
        <end position="73"/>
    </location>
</feature>
<gene>
    <name evidence="4" type="ORF">ISF_10018</name>
</gene>
<name>A0A166W3D3_CORFA</name>
<evidence type="ECO:0000256" key="2">
    <source>
        <dbReference type="ARBA" id="ARBA00023043"/>
    </source>
</evidence>
<evidence type="ECO:0000256" key="3">
    <source>
        <dbReference type="PROSITE-ProRule" id="PRU00023"/>
    </source>
</evidence>
<evidence type="ECO:0000313" key="4">
    <source>
        <dbReference type="EMBL" id="OAA34310.1"/>
    </source>
</evidence>
<dbReference type="STRING" id="1081104.A0A166W3D3"/>
<accession>A0A166W3D3</accession>
<dbReference type="AlphaFoldDB" id="A0A166W3D3"/>
<proteinExistence type="predicted"/>
<dbReference type="PROSITE" id="PS50088">
    <property type="entry name" value="ANK_REPEAT"/>
    <property type="match status" value="1"/>
</dbReference>
<keyword evidence="2 3" id="KW-0040">ANK repeat</keyword>
<dbReference type="SMART" id="SM00248">
    <property type="entry name" value="ANK"/>
    <property type="match status" value="1"/>
</dbReference>
<protein>
    <submittedName>
        <fullName evidence="4">Ankyrin repeat-containing domain protein</fullName>
    </submittedName>
</protein>
<evidence type="ECO:0000256" key="1">
    <source>
        <dbReference type="ARBA" id="ARBA00022737"/>
    </source>
</evidence>
<dbReference type="SUPFAM" id="SSF48403">
    <property type="entry name" value="Ankyrin repeat"/>
    <property type="match status" value="1"/>
</dbReference>
<sequence length="101" mass="10680">MASLAASYCTGGTIRSAESRCLGTVRLLLDAGADEDASDNYGRTALHYAMTANEPDITRLLIERGADVRIKGNRGNTLLHNAAAAGHGDSILHSEIVAKRQ</sequence>
<comment type="caution">
    <text evidence="4">The sequence shown here is derived from an EMBL/GenBank/DDBJ whole genome shotgun (WGS) entry which is preliminary data.</text>
</comment>
<dbReference type="InterPro" id="IPR002110">
    <property type="entry name" value="Ankyrin_rpt"/>
</dbReference>
<dbReference type="EMBL" id="AZHB01000154">
    <property type="protein sequence ID" value="OAA34310.1"/>
    <property type="molecule type" value="Genomic_DNA"/>
</dbReference>
<dbReference type="PROSITE" id="PS50297">
    <property type="entry name" value="ANK_REP_REGION"/>
    <property type="match status" value="1"/>
</dbReference>
<evidence type="ECO:0000313" key="5">
    <source>
        <dbReference type="Proteomes" id="UP000076744"/>
    </source>
</evidence>
<keyword evidence="1" id="KW-0677">Repeat</keyword>
<dbReference type="Pfam" id="PF12796">
    <property type="entry name" value="Ank_2"/>
    <property type="match status" value="1"/>
</dbReference>
<keyword evidence="5" id="KW-1185">Reference proteome</keyword>
<dbReference type="InterPro" id="IPR036770">
    <property type="entry name" value="Ankyrin_rpt-contain_sf"/>
</dbReference>
<organism evidence="4 5">
    <name type="scientific">Cordyceps fumosorosea (strain ARSEF 2679)</name>
    <name type="common">Isaria fumosorosea</name>
    <dbReference type="NCBI Taxonomy" id="1081104"/>
    <lineage>
        <taxon>Eukaryota</taxon>
        <taxon>Fungi</taxon>
        <taxon>Dikarya</taxon>
        <taxon>Ascomycota</taxon>
        <taxon>Pezizomycotina</taxon>
        <taxon>Sordariomycetes</taxon>
        <taxon>Hypocreomycetidae</taxon>
        <taxon>Hypocreales</taxon>
        <taxon>Cordycipitaceae</taxon>
        <taxon>Cordyceps</taxon>
    </lineage>
</organism>
<dbReference type="InterPro" id="IPR050745">
    <property type="entry name" value="Multifunctional_regulatory"/>
</dbReference>
<dbReference type="GeneID" id="30026310"/>
<dbReference type="OrthoDB" id="4870106at2759"/>
<dbReference type="Proteomes" id="UP000076744">
    <property type="component" value="Unassembled WGS sequence"/>
</dbReference>
<reference evidence="4 5" key="1">
    <citation type="journal article" date="2016" name="Genome Biol. Evol.">
        <title>Divergent and convergent evolution of fungal pathogenicity.</title>
        <authorList>
            <person name="Shang Y."/>
            <person name="Xiao G."/>
            <person name="Zheng P."/>
            <person name="Cen K."/>
            <person name="Zhan S."/>
            <person name="Wang C."/>
        </authorList>
    </citation>
    <scope>NUCLEOTIDE SEQUENCE [LARGE SCALE GENOMIC DNA]</scope>
    <source>
        <strain evidence="4 5">ARSEF 2679</strain>
    </source>
</reference>
<dbReference type="PANTHER" id="PTHR24189:SF50">
    <property type="entry name" value="ANKYRIN REPEAT AND SOCS BOX PROTEIN 2"/>
    <property type="match status" value="1"/>
</dbReference>